<sequence>MTDLPAPYAAPILPPPNPAISHRCAWCNADPLYQAYHDHEWGKPVFDDQHLFAMLCLEGMQAGLSWLTVLKKRADFYAAFDGFDPIKIALYDETKLHELLQNPRLIRNRRKLSAIINNARAYLRVSERQSFGEYLWAMSPNGLAYAPQVNHFASQADVPTYSPHAEAMAAQLKQDGFAFVGTTICYALMEAVGMVYNHTLDCDLGHVRIQPISI</sequence>
<accession>A0A378Q5E4</accession>
<name>A0A378Q5E4_9GAMM</name>
<feature type="binding site" evidence="1">
    <location>
        <position position="24"/>
    </location>
    <ligand>
        <name>Zn(2+)</name>
        <dbReference type="ChEBI" id="CHEBI:29105"/>
    </ligand>
</feature>
<dbReference type="Proteomes" id="UP000255193">
    <property type="component" value="Unassembled WGS sequence"/>
</dbReference>
<protein>
    <submittedName>
        <fullName evidence="2">DNA-3-methyladenine glycosylase 1</fullName>
        <ecNumber evidence="2">3.2.2.20</ecNumber>
    </submittedName>
</protein>
<gene>
    <name evidence="2" type="primary">tag</name>
    <name evidence="2" type="ORF">NCTC11091_01534</name>
</gene>
<dbReference type="InterPro" id="IPR011257">
    <property type="entry name" value="DNA_glycosylase"/>
</dbReference>
<dbReference type="SUPFAM" id="SSF48150">
    <property type="entry name" value="DNA-glycosylase"/>
    <property type="match status" value="1"/>
</dbReference>
<evidence type="ECO:0000313" key="3">
    <source>
        <dbReference type="Proteomes" id="UP000255193"/>
    </source>
</evidence>
<dbReference type="EC" id="3.2.2.20" evidence="2"/>
<keyword evidence="2" id="KW-0378">Hydrolase</keyword>
<feature type="binding site" evidence="1">
    <location>
        <position position="37"/>
    </location>
    <ligand>
        <name>Zn(2+)</name>
        <dbReference type="ChEBI" id="CHEBI:29105"/>
    </ligand>
</feature>
<dbReference type="EMBL" id="UGQA01000001">
    <property type="protein sequence ID" value="STY95736.1"/>
    <property type="molecule type" value="Genomic_DNA"/>
</dbReference>
<evidence type="ECO:0000313" key="2">
    <source>
        <dbReference type="EMBL" id="STY95736.1"/>
    </source>
</evidence>
<dbReference type="Pfam" id="PF03352">
    <property type="entry name" value="Adenine_glyco"/>
    <property type="match status" value="1"/>
</dbReference>
<feature type="binding site" evidence="1">
    <location>
        <position position="202"/>
    </location>
    <ligand>
        <name>Zn(2+)</name>
        <dbReference type="ChEBI" id="CHEBI:29105"/>
    </ligand>
</feature>
<feature type="binding site" evidence="1">
    <location>
        <position position="198"/>
    </location>
    <ligand>
        <name>Zn(2+)</name>
        <dbReference type="ChEBI" id="CHEBI:29105"/>
    </ligand>
</feature>
<dbReference type="GO" id="GO:0008725">
    <property type="term" value="F:DNA-3-methyladenine glycosylase activity"/>
    <property type="evidence" value="ECO:0007669"/>
    <property type="project" value="UniProtKB-EC"/>
</dbReference>
<dbReference type="GO" id="GO:0006284">
    <property type="term" value="P:base-excision repair"/>
    <property type="evidence" value="ECO:0007669"/>
    <property type="project" value="InterPro"/>
</dbReference>
<dbReference type="PANTHER" id="PTHR30037">
    <property type="entry name" value="DNA-3-METHYLADENINE GLYCOSYLASE 1"/>
    <property type="match status" value="1"/>
</dbReference>
<dbReference type="AlphaFoldDB" id="A0A378Q5E4"/>
<keyword evidence="2" id="KW-0326">Glycosidase</keyword>
<dbReference type="GO" id="GO:0046872">
    <property type="term" value="F:metal ion binding"/>
    <property type="evidence" value="ECO:0007669"/>
    <property type="project" value="UniProtKB-KW"/>
</dbReference>
<evidence type="ECO:0000256" key="1">
    <source>
        <dbReference type="PIRSR" id="PIRSR605019-1"/>
    </source>
</evidence>
<dbReference type="Gene3D" id="1.10.340.30">
    <property type="entry name" value="Hypothetical protein, domain 2"/>
    <property type="match status" value="1"/>
</dbReference>
<keyword evidence="1" id="KW-0479">Metal-binding</keyword>
<dbReference type="PANTHER" id="PTHR30037:SF4">
    <property type="entry name" value="DNA-3-METHYLADENINE GLYCOSYLASE I"/>
    <property type="match status" value="1"/>
</dbReference>
<dbReference type="InterPro" id="IPR005019">
    <property type="entry name" value="Adenine_glyco"/>
</dbReference>
<keyword evidence="1" id="KW-0862">Zinc</keyword>
<proteinExistence type="predicted"/>
<organism evidence="2 3">
    <name type="scientific">Faucicola atlantae</name>
    <dbReference type="NCBI Taxonomy" id="34059"/>
    <lineage>
        <taxon>Bacteria</taxon>
        <taxon>Pseudomonadati</taxon>
        <taxon>Pseudomonadota</taxon>
        <taxon>Gammaproteobacteria</taxon>
        <taxon>Moraxellales</taxon>
        <taxon>Moraxellaceae</taxon>
        <taxon>Faucicola</taxon>
    </lineage>
</organism>
<reference evidence="2 3" key="1">
    <citation type="submission" date="2018-06" db="EMBL/GenBank/DDBJ databases">
        <authorList>
            <consortium name="Pathogen Informatics"/>
            <person name="Doyle S."/>
        </authorList>
    </citation>
    <scope>NUCLEOTIDE SEQUENCE [LARGE SCALE GENOMIC DNA]</scope>
    <source>
        <strain evidence="2 3">NCTC11091</strain>
    </source>
</reference>
<dbReference type="InterPro" id="IPR052891">
    <property type="entry name" value="DNA-3mA_glycosylase"/>
</dbReference>